<organism evidence="1 2">
    <name type="scientific">Artomyces pyxidatus</name>
    <dbReference type="NCBI Taxonomy" id="48021"/>
    <lineage>
        <taxon>Eukaryota</taxon>
        <taxon>Fungi</taxon>
        <taxon>Dikarya</taxon>
        <taxon>Basidiomycota</taxon>
        <taxon>Agaricomycotina</taxon>
        <taxon>Agaricomycetes</taxon>
        <taxon>Russulales</taxon>
        <taxon>Auriscalpiaceae</taxon>
        <taxon>Artomyces</taxon>
    </lineage>
</organism>
<dbReference type="EMBL" id="MU277232">
    <property type="protein sequence ID" value="KAI0058735.1"/>
    <property type="molecule type" value="Genomic_DNA"/>
</dbReference>
<dbReference type="Proteomes" id="UP000814140">
    <property type="component" value="Unassembled WGS sequence"/>
</dbReference>
<evidence type="ECO:0000313" key="1">
    <source>
        <dbReference type="EMBL" id="KAI0058735.1"/>
    </source>
</evidence>
<name>A0ACB8SRM1_9AGAM</name>
<gene>
    <name evidence="1" type="ORF">BV25DRAFT_1890790</name>
</gene>
<sequence length="229" mass="24919">MRISLLPLLVAGAGLAAANPLSVMISTTDVSAIRFGHPAAAAPSAQLATAQPTRMRHLCKTMKDSVSRVIAAMGLAKEVDANSHGRIIVHEYRPVMVSSGNGMGRTHETAEHPEGVEHFRGRHHLKGMHRGPFITRMHRALMSLGPWEGRMVAFVLGCGIGVLIRMFYVLSVLLFRAIRGNNQESDTEDVEYTIVFADAEEYVLPPPEYTDEKVAAAAMEDPVQVPAQV</sequence>
<accession>A0ACB8SRM1</accession>
<proteinExistence type="predicted"/>
<reference evidence="1" key="1">
    <citation type="submission" date="2021-03" db="EMBL/GenBank/DDBJ databases">
        <authorList>
            <consortium name="DOE Joint Genome Institute"/>
            <person name="Ahrendt S."/>
            <person name="Looney B.P."/>
            <person name="Miyauchi S."/>
            <person name="Morin E."/>
            <person name="Drula E."/>
            <person name="Courty P.E."/>
            <person name="Chicoki N."/>
            <person name="Fauchery L."/>
            <person name="Kohler A."/>
            <person name="Kuo A."/>
            <person name="Labutti K."/>
            <person name="Pangilinan J."/>
            <person name="Lipzen A."/>
            <person name="Riley R."/>
            <person name="Andreopoulos W."/>
            <person name="He G."/>
            <person name="Johnson J."/>
            <person name="Barry K.W."/>
            <person name="Grigoriev I.V."/>
            <person name="Nagy L."/>
            <person name="Hibbett D."/>
            <person name="Henrissat B."/>
            <person name="Matheny P.B."/>
            <person name="Labbe J."/>
            <person name="Martin F."/>
        </authorList>
    </citation>
    <scope>NUCLEOTIDE SEQUENCE</scope>
    <source>
        <strain evidence="1">HHB10654</strain>
    </source>
</reference>
<reference evidence="1" key="2">
    <citation type="journal article" date="2022" name="New Phytol.">
        <title>Evolutionary transition to the ectomycorrhizal habit in the genomes of a hyperdiverse lineage of mushroom-forming fungi.</title>
        <authorList>
            <person name="Looney B."/>
            <person name="Miyauchi S."/>
            <person name="Morin E."/>
            <person name="Drula E."/>
            <person name="Courty P.E."/>
            <person name="Kohler A."/>
            <person name="Kuo A."/>
            <person name="LaButti K."/>
            <person name="Pangilinan J."/>
            <person name="Lipzen A."/>
            <person name="Riley R."/>
            <person name="Andreopoulos W."/>
            <person name="He G."/>
            <person name="Johnson J."/>
            <person name="Nolan M."/>
            <person name="Tritt A."/>
            <person name="Barry K.W."/>
            <person name="Grigoriev I.V."/>
            <person name="Nagy L.G."/>
            <person name="Hibbett D."/>
            <person name="Henrissat B."/>
            <person name="Matheny P.B."/>
            <person name="Labbe J."/>
            <person name="Martin F.M."/>
        </authorList>
    </citation>
    <scope>NUCLEOTIDE SEQUENCE</scope>
    <source>
        <strain evidence="1">HHB10654</strain>
    </source>
</reference>
<comment type="caution">
    <text evidence="1">The sequence shown here is derived from an EMBL/GenBank/DDBJ whole genome shotgun (WGS) entry which is preliminary data.</text>
</comment>
<protein>
    <submittedName>
        <fullName evidence="1">Uncharacterized protein</fullName>
    </submittedName>
</protein>
<evidence type="ECO:0000313" key="2">
    <source>
        <dbReference type="Proteomes" id="UP000814140"/>
    </source>
</evidence>
<keyword evidence="2" id="KW-1185">Reference proteome</keyword>